<proteinExistence type="predicted"/>
<gene>
    <name evidence="3" type="primary">AlNc14C61G4476</name>
    <name evidence="3" type="ORF">ALNC14_051620</name>
</gene>
<evidence type="ECO:0000256" key="2">
    <source>
        <dbReference type="SAM" id="SignalP"/>
    </source>
</evidence>
<accession>F0WCV0</accession>
<evidence type="ECO:0000313" key="3">
    <source>
        <dbReference type="EMBL" id="CCA19019.1"/>
    </source>
</evidence>
<name>F0WCV0_9STRA</name>
<reference evidence="3" key="1">
    <citation type="journal article" date="2011" name="PLoS Biol.">
        <title>Gene gain and loss during evolution of obligate parasitism in the white rust pathogen of Arabidopsis thaliana.</title>
        <authorList>
            <person name="Kemen E."/>
            <person name="Gardiner A."/>
            <person name="Schultz-Larsen T."/>
            <person name="Kemen A.C."/>
            <person name="Balmuth A.L."/>
            <person name="Robert-Seilaniantz A."/>
            <person name="Bailey K."/>
            <person name="Holub E."/>
            <person name="Studholme D.J."/>
            <person name="Maclean D."/>
            <person name="Jones J.D."/>
        </authorList>
    </citation>
    <scope>NUCLEOTIDE SEQUENCE</scope>
</reference>
<feature type="chain" id="PRO_5003259719" evidence="2">
    <location>
        <begin position="27"/>
        <end position="224"/>
    </location>
</feature>
<reference evidence="3" key="2">
    <citation type="submission" date="2011-02" db="EMBL/GenBank/DDBJ databases">
        <authorList>
            <person name="MacLean D."/>
        </authorList>
    </citation>
    <scope>NUCLEOTIDE SEQUENCE</scope>
</reference>
<sequence length="224" mass="24188">MKIASRKLWLSALFLIWAKAPLHVNAKEATPQRPNIIRKKHRARTSGNSIAEDNAVNAFSAKVSGEEPTTASWELPKNLRATKTIFKKPRDATMKLDRSVKLKAESVLSDGANGLGVLPPKIGAKPPYFFNDLNTETSPTAPTNKPNGRTKKNFFQRNKKKAALGVALGSALYFDEAHGSALGSTILGEVAGTSTTSATNKPNPEYDLGPAELQALNVKIDNKP</sequence>
<feature type="signal peptide" evidence="2">
    <location>
        <begin position="1"/>
        <end position="26"/>
    </location>
</feature>
<dbReference type="HOGENOM" id="CLU_1236925_0_0_1"/>
<feature type="compositionally biased region" description="Polar residues" evidence="1">
    <location>
        <begin position="193"/>
        <end position="202"/>
    </location>
</feature>
<protein>
    <submittedName>
        <fullName evidence="3">AlNc14C61G4476 protein</fullName>
    </submittedName>
</protein>
<evidence type="ECO:0000256" key="1">
    <source>
        <dbReference type="SAM" id="MobiDB-lite"/>
    </source>
</evidence>
<keyword evidence="2" id="KW-0732">Signal</keyword>
<organism evidence="3">
    <name type="scientific">Albugo laibachii Nc14</name>
    <dbReference type="NCBI Taxonomy" id="890382"/>
    <lineage>
        <taxon>Eukaryota</taxon>
        <taxon>Sar</taxon>
        <taxon>Stramenopiles</taxon>
        <taxon>Oomycota</taxon>
        <taxon>Peronosporomycetes</taxon>
        <taxon>Albuginales</taxon>
        <taxon>Albuginaceae</taxon>
        <taxon>Albugo</taxon>
    </lineage>
</organism>
<dbReference type="AlphaFoldDB" id="F0WCV0"/>
<feature type="region of interest" description="Disordered" evidence="1">
    <location>
        <begin position="193"/>
        <end position="213"/>
    </location>
</feature>
<dbReference type="EMBL" id="FR824106">
    <property type="protein sequence ID" value="CCA19019.1"/>
    <property type="molecule type" value="Genomic_DNA"/>
</dbReference>